<dbReference type="InterPro" id="IPR013786">
    <property type="entry name" value="AcylCoA_DH/ox_N"/>
</dbReference>
<dbReference type="InterPro" id="IPR007325">
    <property type="entry name" value="KFase/CYL"/>
</dbReference>
<dbReference type="EMBL" id="RSCL01000006">
    <property type="protein sequence ID" value="RUT06493.1"/>
    <property type="molecule type" value="Genomic_DNA"/>
</dbReference>
<comment type="caution">
    <text evidence="2">The sequence shown here is derived from an EMBL/GenBank/DDBJ whole genome shotgun (WGS) entry which is preliminary data.</text>
</comment>
<dbReference type="GO" id="GO:0004061">
    <property type="term" value="F:arylformamidase activity"/>
    <property type="evidence" value="ECO:0007669"/>
    <property type="project" value="InterPro"/>
</dbReference>
<dbReference type="GO" id="GO:0016627">
    <property type="term" value="F:oxidoreductase activity, acting on the CH-CH group of donors"/>
    <property type="evidence" value="ECO:0007669"/>
    <property type="project" value="InterPro"/>
</dbReference>
<dbReference type="InterPro" id="IPR037069">
    <property type="entry name" value="AcylCoA_DH/ox_N_sf"/>
</dbReference>
<evidence type="ECO:0000313" key="2">
    <source>
        <dbReference type="EMBL" id="RUT06493.1"/>
    </source>
</evidence>
<dbReference type="Pfam" id="PF02771">
    <property type="entry name" value="Acyl-CoA_dh_N"/>
    <property type="match status" value="1"/>
</dbReference>
<dbReference type="AlphaFoldDB" id="A0A3S1CQD6"/>
<keyword evidence="3" id="KW-1185">Reference proteome</keyword>
<feature type="domain" description="Acyl-CoA dehydrogenase/oxidase N-terminal" evidence="1">
    <location>
        <begin position="9"/>
        <end position="112"/>
    </location>
</feature>
<gene>
    <name evidence="2" type="ORF">DSM106972_027500</name>
</gene>
<dbReference type="Pfam" id="PF04199">
    <property type="entry name" value="Cyclase"/>
    <property type="match status" value="1"/>
</dbReference>
<dbReference type="OrthoDB" id="5365325at2"/>
<accession>A0A3S1CQD6</accession>
<dbReference type="Gene3D" id="2.40.110.10">
    <property type="entry name" value="Butyryl-CoA Dehydrogenase, subunit A, domain 2"/>
    <property type="match status" value="1"/>
</dbReference>
<dbReference type="Gene3D" id="3.50.30.50">
    <property type="entry name" value="Putative cyclase"/>
    <property type="match status" value="1"/>
</dbReference>
<dbReference type="InterPro" id="IPR009100">
    <property type="entry name" value="AcylCoA_DH/oxidase_NM_dom_sf"/>
</dbReference>
<evidence type="ECO:0000259" key="1">
    <source>
        <dbReference type="Pfam" id="PF02771"/>
    </source>
</evidence>
<dbReference type="PANTHER" id="PTHR31118:SF12">
    <property type="entry name" value="CYCLASE-LIKE PROTEIN 2"/>
    <property type="match status" value="1"/>
</dbReference>
<sequence>MNNDLNQIDTIKSFLLTEVQNNANAIDSDSNELFLALRGLGNLDLLALRLPRAWGGKEVEEVEYGIFQELVARYSGALAFLQTQHQSAVGMLVNSSNSELQSKYLPRVSKGEVLLGVGFSQLRREGTPLISAFKVDGGYILNGVVPWVTGWGVFHEFIVAASLPDGSALFGMAPFEEDGFVSVSTVADLAAMPSTNTVEVVFSNWFLASQCVVFTKPPGWIHEQDKSNVLKSTFLATGCALAGLDIIEMTARKKNLPFITNAYVSLQNELNDCRATIRDALVNKDVDFARKLDLRAWAIELTTRIAHAAVTVSSGAANYKHHNAQRVYREALICTVTGLTRDVMAATLEKLTKPIAQLTPVAQASCLCSDKTKLCSDDTRDGQDAHPTRAIQNNIIHLSHIINNNIPQWQGDPPVKFTPVAQIETHGYFLRELTIGEHSATHMNAPISFYKDGASIDQYPAESLLASAVVIDISTQATINPDYTLNISDILDWEQQHGKIPHECVVLLNTGWSKKWHDASAFMCEDANGNMHFPGFGAEATKLLLRERHITGVGIDTHGVDGGLDTKFTINRMVLEKPRIILENLTNLDKLPVRGFKIVVAPLLLQKGSGSPVGVIAILP</sequence>
<dbReference type="Gene3D" id="1.10.540.10">
    <property type="entry name" value="Acyl-CoA dehydrogenase/oxidase, N-terminal domain"/>
    <property type="match status" value="1"/>
</dbReference>
<dbReference type="Proteomes" id="UP000271624">
    <property type="component" value="Unassembled WGS sequence"/>
</dbReference>
<protein>
    <recommendedName>
        <fullName evidence="1">Acyl-CoA dehydrogenase/oxidase N-terminal domain-containing protein</fullName>
    </recommendedName>
</protein>
<dbReference type="PANTHER" id="PTHR31118">
    <property type="entry name" value="CYCLASE-LIKE PROTEIN 2"/>
    <property type="match status" value="1"/>
</dbReference>
<name>A0A3S1CQD6_9CYAN</name>
<reference evidence="2" key="2">
    <citation type="journal article" date="2019" name="Genome Biol. Evol.">
        <title>Day and night: Metabolic profiles and evolutionary relationships of six axenic non-marine cyanobacteria.</title>
        <authorList>
            <person name="Will S.E."/>
            <person name="Henke P."/>
            <person name="Boedeker C."/>
            <person name="Huang S."/>
            <person name="Brinkmann H."/>
            <person name="Rohde M."/>
            <person name="Jarek M."/>
            <person name="Friedl T."/>
            <person name="Seufert S."/>
            <person name="Schumacher M."/>
            <person name="Overmann J."/>
            <person name="Neumann-Schaal M."/>
            <person name="Petersen J."/>
        </authorList>
    </citation>
    <scope>NUCLEOTIDE SEQUENCE [LARGE SCALE GENOMIC DNA]</scope>
    <source>
        <strain evidence="2">PCC 7102</strain>
    </source>
</reference>
<dbReference type="InterPro" id="IPR046373">
    <property type="entry name" value="Acyl-CoA_Oxase/DH_mid-dom_sf"/>
</dbReference>
<dbReference type="GO" id="GO:0050660">
    <property type="term" value="F:flavin adenine dinucleotide binding"/>
    <property type="evidence" value="ECO:0007669"/>
    <property type="project" value="InterPro"/>
</dbReference>
<dbReference type="InterPro" id="IPR037175">
    <property type="entry name" value="KFase_sf"/>
</dbReference>
<dbReference type="RefSeq" id="WP_127081300.1">
    <property type="nucleotide sequence ID" value="NZ_RSCL01000006.1"/>
</dbReference>
<organism evidence="2 3">
    <name type="scientific">Dulcicalothrix desertica PCC 7102</name>
    <dbReference type="NCBI Taxonomy" id="232991"/>
    <lineage>
        <taxon>Bacteria</taxon>
        <taxon>Bacillati</taxon>
        <taxon>Cyanobacteriota</taxon>
        <taxon>Cyanophyceae</taxon>
        <taxon>Nostocales</taxon>
        <taxon>Calotrichaceae</taxon>
        <taxon>Dulcicalothrix</taxon>
    </lineage>
</organism>
<dbReference type="SUPFAM" id="SSF56645">
    <property type="entry name" value="Acyl-CoA dehydrogenase NM domain-like"/>
    <property type="match status" value="1"/>
</dbReference>
<evidence type="ECO:0000313" key="3">
    <source>
        <dbReference type="Proteomes" id="UP000271624"/>
    </source>
</evidence>
<proteinExistence type="predicted"/>
<reference evidence="2" key="1">
    <citation type="submission" date="2018-12" db="EMBL/GenBank/DDBJ databases">
        <authorList>
            <person name="Will S."/>
            <person name="Neumann-Schaal M."/>
            <person name="Henke P."/>
        </authorList>
    </citation>
    <scope>NUCLEOTIDE SEQUENCE</scope>
    <source>
        <strain evidence="2">PCC 7102</strain>
    </source>
</reference>
<dbReference type="GO" id="GO:0019441">
    <property type="term" value="P:L-tryptophan catabolic process to kynurenine"/>
    <property type="evidence" value="ECO:0007669"/>
    <property type="project" value="InterPro"/>
</dbReference>
<dbReference type="SUPFAM" id="SSF102198">
    <property type="entry name" value="Putative cyclase"/>
    <property type="match status" value="1"/>
</dbReference>